<feature type="transmembrane region" description="Helical" evidence="1">
    <location>
        <begin position="189"/>
        <end position="208"/>
    </location>
</feature>
<dbReference type="PANTHER" id="PTHR37814">
    <property type="entry name" value="CONSERVED MEMBRANE PROTEIN"/>
    <property type="match status" value="1"/>
</dbReference>
<name>A0A8J3EXM4_9BACI</name>
<evidence type="ECO:0000256" key="1">
    <source>
        <dbReference type="SAM" id="Phobius"/>
    </source>
</evidence>
<evidence type="ECO:0000313" key="3">
    <source>
        <dbReference type="Proteomes" id="UP000626244"/>
    </source>
</evidence>
<feature type="transmembrane region" description="Helical" evidence="1">
    <location>
        <begin position="265"/>
        <end position="287"/>
    </location>
</feature>
<proteinExistence type="predicted"/>
<feature type="transmembrane region" description="Helical" evidence="1">
    <location>
        <begin position="34"/>
        <end position="56"/>
    </location>
</feature>
<feature type="transmembrane region" description="Helical" evidence="1">
    <location>
        <begin position="115"/>
        <end position="134"/>
    </location>
</feature>
<comment type="caution">
    <text evidence="2">The sequence shown here is derived from an EMBL/GenBank/DDBJ whole genome shotgun (WGS) entry which is preliminary data.</text>
</comment>
<protein>
    <submittedName>
        <fullName evidence="2">Membrane protein</fullName>
    </submittedName>
</protein>
<reference evidence="3" key="1">
    <citation type="journal article" date="2019" name="Int. J. Syst. Evol. Microbiol.">
        <title>The Global Catalogue of Microorganisms (GCM) 10K type strain sequencing project: providing services to taxonomists for standard genome sequencing and annotation.</title>
        <authorList>
            <consortium name="The Broad Institute Genomics Platform"/>
            <consortium name="The Broad Institute Genome Sequencing Center for Infectious Disease"/>
            <person name="Wu L."/>
            <person name="Ma J."/>
        </authorList>
    </citation>
    <scope>NUCLEOTIDE SEQUENCE [LARGE SCALE GENOMIC DNA]</scope>
    <source>
        <strain evidence="3">CGMCC 1.14993</strain>
    </source>
</reference>
<keyword evidence="1" id="KW-0812">Transmembrane</keyword>
<dbReference type="RefSeq" id="WP_087999475.1">
    <property type="nucleotide sequence ID" value="NZ_BMHB01000001.1"/>
</dbReference>
<dbReference type="Proteomes" id="UP000626244">
    <property type="component" value="Unassembled WGS sequence"/>
</dbReference>
<feature type="transmembrane region" description="Helical" evidence="1">
    <location>
        <begin position="326"/>
        <end position="343"/>
    </location>
</feature>
<feature type="transmembrane region" description="Helical" evidence="1">
    <location>
        <begin position="220"/>
        <end position="240"/>
    </location>
</feature>
<sequence>MKLNMNKEVRNIAFTYVGTVIGAGFATGKEIVEFFSINGVYGALGILFATILFCWFGTKIMEIAHTYQLKSAQQFNVLLFGELGGNIINGLLFFVLLGVTSVMLSGAGAVFKNYLHFHSFIGSILFIFLTFMVLRKGTSGLFSLNNTVVPIMCAFIVAVFINSYLPFSFSDFNVNNMLPSLNGLNLSVFTKPITYVCLNMALAQAVLVPIGSECKDKSSIVSGGILGGLILGIILLLIHLNVSKVVNFHQYEIPMVEVIKQIHPVFYYFFLMVILAEIFTTLVGNVYGMSRQISSIIRLNNDLVVILILICCLFISVIGYGPLLTFLYPLIGWISFFIILTLLKPKNKSS</sequence>
<dbReference type="InterPro" id="IPR004761">
    <property type="entry name" value="Spore_GerAB"/>
</dbReference>
<feature type="transmembrane region" description="Helical" evidence="1">
    <location>
        <begin position="299"/>
        <end position="320"/>
    </location>
</feature>
<keyword evidence="1" id="KW-0472">Membrane</keyword>
<dbReference type="GO" id="GO:0009847">
    <property type="term" value="P:spore germination"/>
    <property type="evidence" value="ECO:0007669"/>
    <property type="project" value="InterPro"/>
</dbReference>
<evidence type="ECO:0000313" key="2">
    <source>
        <dbReference type="EMBL" id="GGI12391.1"/>
    </source>
</evidence>
<dbReference type="PANTHER" id="PTHR37814:SF1">
    <property type="entry name" value="MEMBRANE PROTEIN"/>
    <property type="match status" value="1"/>
</dbReference>
<dbReference type="InterPro" id="IPR038728">
    <property type="entry name" value="YkvI-like"/>
</dbReference>
<dbReference type="EMBL" id="BMHB01000001">
    <property type="protein sequence ID" value="GGI12391.1"/>
    <property type="molecule type" value="Genomic_DNA"/>
</dbReference>
<dbReference type="AlphaFoldDB" id="A0A8J3EXM4"/>
<feature type="transmembrane region" description="Helical" evidence="1">
    <location>
        <begin position="77"/>
        <end position="103"/>
    </location>
</feature>
<feature type="transmembrane region" description="Helical" evidence="1">
    <location>
        <begin position="12"/>
        <end position="28"/>
    </location>
</feature>
<dbReference type="Pfam" id="PF03845">
    <property type="entry name" value="Spore_permease"/>
    <property type="match status" value="1"/>
</dbReference>
<keyword evidence="1" id="KW-1133">Transmembrane helix</keyword>
<dbReference type="OrthoDB" id="4424890at2"/>
<keyword evidence="3" id="KW-1185">Reference proteome</keyword>
<gene>
    <name evidence="2" type="ORF">GCM10007380_12680</name>
</gene>
<feature type="transmembrane region" description="Helical" evidence="1">
    <location>
        <begin position="146"/>
        <end position="169"/>
    </location>
</feature>
<dbReference type="GO" id="GO:0016020">
    <property type="term" value="C:membrane"/>
    <property type="evidence" value="ECO:0007669"/>
    <property type="project" value="InterPro"/>
</dbReference>
<organism evidence="2 3">
    <name type="scientific">Gottfriedia solisilvae</name>
    <dbReference type="NCBI Taxonomy" id="1516104"/>
    <lineage>
        <taxon>Bacteria</taxon>
        <taxon>Bacillati</taxon>
        <taxon>Bacillota</taxon>
        <taxon>Bacilli</taxon>
        <taxon>Bacillales</taxon>
        <taxon>Bacillaceae</taxon>
        <taxon>Gottfriedia</taxon>
    </lineage>
</organism>
<accession>A0A8J3EXM4</accession>